<sequence length="214" mass="22845">MIKVLLVDDDPLLCAGLRLMLGAYADLEVVGEAHDGDEAAAAVRTTRPDVVLLDVRMPRQDGIETTRQLRRLPGPPRIIMLTTWDTDELVVEAINAGADGFLLKADDPDRIAQAIRDVYAGRGVLTPAKVPAVFDSVARAQAERSTAAGQLAALSPREREVVIELARGGNNAEIGGRLFLSEATVKTHLQSAQRKLGVTGRVELAVLVAKAGLV</sequence>
<keyword evidence="2" id="KW-0805">Transcription regulation</keyword>
<evidence type="ECO:0000259" key="6">
    <source>
        <dbReference type="PROSITE" id="PS50043"/>
    </source>
</evidence>
<dbReference type="GO" id="GO:0006355">
    <property type="term" value="P:regulation of DNA-templated transcription"/>
    <property type="evidence" value="ECO:0007669"/>
    <property type="project" value="InterPro"/>
</dbReference>
<name>A0A967EHU4_9MICO</name>
<gene>
    <name evidence="8" type="ORF">G9U51_15160</name>
</gene>
<reference evidence="8" key="1">
    <citation type="submission" date="2020-03" db="EMBL/GenBank/DDBJ databases">
        <title>Draft sequencing of Calidifontibacter sp. DB0510.</title>
        <authorList>
            <person name="Kim D.-U."/>
        </authorList>
    </citation>
    <scope>NUCLEOTIDE SEQUENCE</scope>
    <source>
        <strain evidence="8">DB0510</strain>
    </source>
</reference>
<dbReference type="InterPro" id="IPR001789">
    <property type="entry name" value="Sig_transdc_resp-reg_receiver"/>
</dbReference>
<keyword evidence="3" id="KW-0238">DNA-binding</keyword>
<dbReference type="InterPro" id="IPR039420">
    <property type="entry name" value="WalR-like"/>
</dbReference>
<dbReference type="PRINTS" id="PR00038">
    <property type="entry name" value="HTHLUXR"/>
</dbReference>
<dbReference type="PROSITE" id="PS50043">
    <property type="entry name" value="HTH_LUXR_2"/>
    <property type="match status" value="1"/>
</dbReference>
<dbReference type="SUPFAM" id="SSF52172">
    <property type="entry name" value="CheY-like"/>
    <property type="match status" value="1"/>
</dbReference>
<dbReference type="InterPro" id="IPR000792">
    <property type="entry name" value="Tscrpt_reg_LuxR_C"/>
</dbReference>
<dbReference type="PANTHER" id="PTHR43214">
    <property type="entry name" value="TWO-COMPONENT RESPONSE REGULATOR"/>
    <property type="match status" value="1"/>
</dbReference>
<dbReference type="CDD" id="cd17535">
    <property type="entry name" value="REC_NarL-like"/>
    <property type="match status" value="1"/>
</dbReference>
<proteinExistence type="predicted"/>
<dbReference type="SMART" id="SM00421">
    <property type="entry name" value="HTH_LUXR"/>
    <property type="match status" value="1"/>
</dbReference>
<accession>A0A967EHU4</accession>
<evidence type="ECO:0000256" key="3">
    <source>
        <dbReference type="ARBA" id="ARBA00023125"/>
    </source>
</evidence>
<dbReference type="InterPro" id="IPR058245">
    <property type="entry name" value="NreC/VraR/RcsB-like_REC"/>
</dbReference>
<dbReference type="Gene3D" id="3.40.50.2300">
    <property type="match status" value="1"/>
</dbReference>
<dbReference type="SMART" id="SM00448">
    <property type="entry name" value="REC"/>
    <property type="match status" value="1"/>
</dbReference>
<evidence type="ECO:0000313" key="8">
    <source>
        <dbReference type="EMBL" id="NHN57108.1"/>
    </source>
</evidence>
<dbReference type="GO" id="GO:0003677">
    <property type="term" value="F:DNA binding"/>
    <property type="evidence" value="ECO:0007669"/>
    <property type="project" value="UniProtKB-KW"/>
</dbReference>
<feature type="domain" description="Response regulatory" evidence="7">
    <location>
        <begin position="3"/>
        <end position="119"/>
    </location>
</feature>
<feature type="modified residue" description="4-aspartylphosphate" evidence="5">
    <location>
        <position position="54"/>
    </location>
</feature>
<feature type="domain" description="HTH luxR-type" evidence="6">
    <location>
        <begin position="147"/>
        <end position="212"/>
    </location>
</feature>
<dbReference type="GO" id="GO:0000160">
    <property type="term" value="P:phosphorelay signal transduction system"/>
    <property type="evidence" value="ECO:0007669"/>
    <property type="project" value="InterPro"/>
</dbReference>
<dbReference type="RefSeq" id="WP_166198037.1">
    <property type="nucleotide sequence ID" value="NZ_JAAOIV010000012.1"/>
</dbReference>
<dbReference type="SUPFAM" id="SSF46894">
    <property type="entry name" value="C-terminal effector domain of the bipartite response regulators"/>
    <property type="match status" value="1"/>
</dbReference>
<dbReference type="InterPro" id="IPR011006">
    <property type="entry name" value="CheY-like_superfamily"/>
</dbReference>
<dbReference type="Pfam" id="PF00072">
    <property type="entry name" value="Response_reg"/>
    <property type="match status" value="1"/>
</dbReference>
<protein>
    <submittedName>
        <fullName evidence="8">Response regulator transcription factor</fullName>
    </submittedName>
</protein>
<evidence type="ECO:0000256" key="2">
    <source>
        <dbReference type="ARBA" id="ARBA00023015"/>
    </source>
</evidence>
<dbReference type="Proteomes" id="UP000744769">
    <property type="component" value="Unassembled WGS sequence"/>
</dbReference>
<dbReference type="PANTHER" id="PTHR43214:SF24">
    <property type="entry name" value="TRANSCRIPTIONAL REGULATORY PROTEIN NARL-RELATED"/>
    <property type="match status" value="1"/>
</dbReference>
<keyword evidence="4" id="KW-0804">Transcription</keyword>
<organism evidence="8 9">
    <name type="scientific">Metallococcus carri</name>
    <dbReference type="NCBI Taxonomy" id="1656884"/>
    <lineage>
        <taxon>Bacteria</taxon>
        <taxon>Bacillati</taxon>
        <taxon>Actinomycetota</taxon>
        <taxon>Actinomycetes</taxon>
        <taxon>Micrococcales</taxon>
        <taxon>Dermacoccaceae</taxon>
        <taxon>Metallococcus</taxon>
    </lineage>
</organism>
<evidence type="ECO:0000313" key="9">
    <source>
        <dbReference type="Proteomes" id="UP000744769"/>
    </source>
</evidence>
<keyword evidence="1 5" id="KW-0597">Phosphoprotein</keyword>
<dbReference type="Pfam" id="PF00196">
    <property type="entry name" value="GerE"/>
    <property type="match status" value="1"/>
</dbReference>
<keyword evidence="9" id="KW-1185">Reference proteome</keyword>
<evidence type="ECO:0000256" key="5">
    <source>
        <dbReference type="PROSITE-ProRule" id="PRU00169"/>
    </source>
</evidence>
<dbReference type="CDD" id="cd06170">
    <property type="entry name" value="LuxR_C_like"/>
    <property type="match status" value="1"/>
</dbReference>
<dbReference type="AlphaFoldDB" id="A0A967EHU4"/>
<dbReference type="PROSITE" id="PS00622">
    <property type="entry name" value="HTH_LUXR_1"/>
    <property type="match status" value="1"/>
</dbReference>
<evidence type="ECO:0000256" key="1">
    <source>
        <dbReference type="ARBA" id="ARBA00022553"/>
    </source>
</evidence>
<evidence type="ECO:0000256" key="4">
    <source>
        <dbReference type="ARBA" id="ARBA00023163"/>
    </source>
</evidence>
<comment type="caution">
    <text evidence="8">The sequence shown here is derived from an EMBL/GenBank/DDBJ whole genome shotgun (WGS) entry which is preliminary data.</text>
</comment>
<dbReference type="InterPro" id="IPR016032">
    <property type="entry name" value="Sig_transdc_resp-reg_C-effctor"/>
</dbReference>
<dbReference type="PROSITE" id="PS50110">
    <property type="entry name" value="RESPONSE_REGULATORY"/>
    <property type="match status" value="1"/>
</dbReference>
<evidence type="ECO:0000259" key="7">
    <source>
        <dbReference type="PROSITE" id="PS50110"/>
    </source>
</evidence>
<dbReference type="EMBL" id="JAAOIV010000012">
    <property type="protein sequence ID" value="NHN57108.1"/>
    <property type="molecule type" value="Genomic_DNA"/>
</dbReference>